<dbReference type="InterPro" id="IPR001962">
    <property type="entry name" value="Asn_synthase"/>
</dbReference>
<evidence type="ECO:0000256" key="6">
    <source>
        <dbReference type="ARBA" id="ARBA00022962"/>
    </source>
</evidence>
<dbReference type="Pfam" id="PF00733">
    <property type="entry name" value="Asn_synthase"/>
    <property type="match status" value="1"/>
</dbReference>
<dbReference type="CDD" id="cd01991">
    <property type="entry name" value="Asn_synthase_B_C"/>
    <property type="match status" value="1"/>
</dbReference>
<evidence type="ECO:0000256" key="2">
    <source>
        <dbReference type="ARBA" id="ARBA00005752"/>
    </source>
</evidence>
<dbReference type="PIRSF" id="PIRSF001589">
    <property type="entry name" value="Asn_synthetase_glu-h"/>
    <property type="match status" value="1"/>
</dbReference>
<keyword evidence="4" id="KW-0547">Nucleotide-binding</keyword>
<dbReference type="Gene3D" id="3.40.50.620">
    <property type="entry name" value="HUPs"/>
    <property type="match status" value="1"/>
</dbReference>
<evidence type="ECO:0000259" key="8">
    <source>
        <dbReference type="PROSITE" id="PS51278"/>
    </source>
</evidence>
<dbReference type="GO" id="GO:0004066">
    <property type="term" value="F:asparagine synthase (glutamine-hydrolyzing) activity"/>
    <property type="evidence" value="ECO:0007669"/>
    <property type="project" value="UniProtKB-EC"/>
</dbReference>
<proteinExistence type="inferred from homology"/>
<dbReference type="PROSITE" id="PS51278">
    <property type="entry name" value="GATASE_TYPE_2"/>
    <property type="match status" value="1"/>
</dbReference>
<dbReference type="InterPro" id="IPR017932">
    <property type="entry name" value="GATase_2_dom"/>
</dbReference>
<feature type="domain" description="Glutamine amidotransferase type-2" evidence="8">
    <location>
        <begin position="2"/>
        <end position="216"/>
    </location>
</feature>
<dbReference type="Gene3D" id="3.60.20.10">
    <property type="entry name" value="Glutamine Phosphoribosylpyrophosphate, subunit 1, domain 1"/>
    <property type="match status" value="1"/>
</dbReference>
<dbReference type="InterPro" id="IPR014729">
    <property type="entry name" value="Rossmann-like_a/b/a_fold"/>
</dbReference>
<dbReference type="InterPro" id="IPR033738">
    <property type="entry name" value="AsnB_N"/>
</dbReference>
<evidence type="ECO:0000256" key="5">
    <source>
        <dbReference type="ARBA" id="ARBA00022840"/>
    </source>
</evidence>
<dbReference type="SUPFAM" id="SSF52402">
    <property type="entry name" value="Adenine nucleotide alpha hydrolases-like"/>
    <property type="match status" value="1"/>
</dbReference>
<accession>A0ABU3Q8B6</accession>
<dbReference type="PANTHER" id="PTHR43284:SF1">
    <property type="entry name" value="ASPARAGINE SYNTHETASE"/>
    <property type="match status" value="1"/>
</dbReference>
<dbReference type="CDD" id="cd00712">
    <property type="entry name" value="AsnB"/>
    <property type="match status" value="1"/>
</dbReference>
<dbReference type="NCBIfam" id="TIGR01536">
    <property type="entry name" value="asn_synth_AEB"/>
    <property type="match status" value="1"/>
</dbReference>
<dbReference type="EC" id="6.3.5.4" evidence="3"/>
<dbReference type="PANTHER" id="PTHR43284">
    <property type="entry name" value="ASPARAGINE SYNTHETASE (GLUTAMINE-HYDROLYZING)"/>
    <property type="match status" value="1"/>
</dbReference>
<evidence type="ECO:0000256" key="3">
    <source>
        <dbReference type="ARBA" id="ARBA00012737"/>
    </source>
</evidence>
<evidence type="ECO:0000256" key="7">
    <source>
        <dbReference type="ARBA" id="ARBA00048741"/>
    </source>
</evidence>
<dbReference type="RefSeq" id="WP_315726736.1">
    <property type="nucleotide sequence ID" value="NZ_JAVUPU010000005.1"/>
</dbReference>
<dbReference type="InterPro" id="IPR029055">
    <property type="entry name" value="Ntn_hydrolases_N"/>
</dbReference>
<dbReference type="InterPro" id="IPR006426">
    <property type="entry name" value="Asn_synth_AEB"/>
</dbReference>
<comment type="similarity">
    <text evidence="2">Belongs to the asparagine synthetase family.</text>
</comment>
<evidence type="ECO:0000313" key="10">
    <source>
        <dbReference type="Proteomes" id="UP001259572"/>
    </source>
</evidence>
<organism evidence="9 10">
    <name type="scientific">Sphingosinicella rhizophila</name>
    <dbReference type="NCBI Taxonomy" id="3050082"/>
    <lineage>
        <taxon>Bacteria</taxon>
        <taxon>Pseudomonadati</taxon>
        <taxon>Pseudomonadota</taxon>
        <taxon>Alphaproteobacteria</taxon>
        <taxon>Sphingomonadales</taxon>
        <taxon>Sphingosinicellaceae</taxon>
        <taxon>Sphingosinicella</taxon>
    </lineage>
</organism>
<reference evidence="9 10" key="1">
    <citation type="submission" date="2023-05" db="EMBL/GenBank/DDBJ databases">
        <authorList>
            <person name="Guo Y."/>
        </authorList>
    </citation>
    <scope>NUCLEOTIDE SEQUENCE [LARGE SCALE GENOMIC DNA]</scope>
    <source>
        <strain evidence="9 10">GR2756</strain>
    </source>
</reference>
<keyword evidence="6" id="KW-0315">Glutamine amidotransferase</keyword>
<dbReference type="InterPro" id="IPR051786">
    <property type="entry name" value="ASN_synthetase/amidase"/>
</dbReference>
<evidence type="ECO:0000256" key="4">
    <source>
        <dbReference type="ARBA" id="ARBA00022741"/>
    </source>
</evidence>
<comment type="pathway">
    <text evidence="1">Amino-acid biosynthesis; L-asparagine biosynthesis; L-asparagine from L-aspartate (L-Gln route): step 1/1.</text>
</comment>
<evidence type="ECO:0000313" key="9">
    <source>
        <dbReference type="EMBL" id="MDT9599646.1"/>
    </source>
</evidence>
<protein>
    <recommendedName>
        <fullName evidence="3">asparagine synthase (glutamine-hydrolyzing)</fullName>
        <ecNumber evidence="3">6.3.5.4</ecNumber>
    </recommendedName>
</protein>
<dbReference type="SUPFAM" id="SSF56235">
    <property type="entry name" value="N-terminal nucleophile aminohydrolases (Ntn hydrolases)"/>
    <property type="match status" value="1"/>
</dbReference>
<evidence type="ECO:0000256" key="1">
    <source>
        <dbReference type="ARBA" id="ARBA00005187"/>
    </source>
</evidence>
<comment type="catalytic activity">
    <reaction evidence="7">
        <text>L-aspartate + L-glutamine + ATP + H2O = L-asparagine + L-glutamate + AMP + diphosphate + H(+)</text>
        <dbReference type="Rhea" id="RHEA:12228"/>
        <dbReference type="ChEBI" id="CHEBI:15377"/>
        <dbReference type="ChEBI" id="CHEBI:15378"/>
        <dbReference type="ChEBI" id="CHEBI:29985"/>
        <dbReference type="ChEBI" id="CHEBI:29991"/>
        <dbReference type="ChEBI" id="CHEBI:30616"/>
        <dbReference type="ChEBI" id="CHEBI:33019"/>
        <dbReference type="ChEBI" id="CHEBI:58048"/>
        <dbReference type="ChEBI" id="CHEBI:58359"/>
        <dbReference type="ChEBI" id="CHEBI:456215"/>
        <dbReference type="EC" id="6.3.5.4"/>
    </reaction>
</comment>
<keyword evidence="9" id="KW-0436">Ligase</keyword>
<dbReference type="Pfam" id="PF13522">
    <property type="entry name" value="GATase_6"/>
    <property type="match status" value="1"/>
</dbReference>
<name>A0ABU3Q8B6_9SPHN</name>
<sequence>MCGIAGIIAGGGLDAASVKRMTDPIAHRGPDDEGVWLDAQAGVGLGHRRLAIVDLSPLGHQPMGSSDGRYILSYNGEIYNHAALRGELEAAGLAPAWRGHSDTETLVECIAAWGLETTLRKCVGMFALGLWDRKERLLHLARDRFGEKPLYYGWTGGDFVFASELKALRSHPRFANEIDRSALRLFAARTYIPAPLSIYRHIYKLQPGCILTASTDVAKTAPSGAPRIGSREGGLSIAAYWSYRAVVAQGLADPIGQEDEALERLEAALAEAIKGQAVADVPVGAFLSGGIDSSTVVALYQKYSSGKVSTFTIGFEEAGFNEAEYAKQVARHFGTAHHENYVTFREAQALIPSLPAMYDEPFADSSQIPTHLVSRFAREQVTVALSGDGGDELFGGYNRYFGTARLWSQMKRLPRPVRALAGGGLGHLPPGFWNGLSDVLPGGRRPPHFGVKVQKTFRTLGAASGLGDVFTTFLNEWSGERSPVLDAGGAPGECAFDLDIGAAPDAVRMMYCDAVSYLPDDILCKVDRAAMAVSLETRVPFLDHRVAELAARMPVEMKIKGGVGKHILRRLLYREAPAAMFERPKAGFAVPVGEWIRGPLRPWAESLLDHGRLADQGLFDAAIVHRRWQQHLRGERDSTPALWALLMFQAWQEDQRSSAARAAA</sequence>
<dbReference type="Proteomes" id="UP001259572">
    <property type="component" value="Unassembled WGS sequence"/>
</dbReference>
<dbReference type="EMBL" id="JAVUPU010000005">
    <property type="protein sequence ID" value="MDT9599646.1"/>
    <property type="molecule type" value="Genomic_DNA"/>
</dbReference>
<comment type="caution">
    <text evidence="9">The sequence shown here is derived from an EMBL/GenBank/DDBJ whole genome shotgun (WGS) entry which is preliminary data.</text>
</comment>
<keyword evidence="10" id="KW-1185">Reference proteome</keyword>
<keyword evidence="5" id="KW-0067">ATP-binding</keyword>
<gene>
    <name evidence="9" type="primary">asnB</name>
    <name evidence="9" type="ORF">RQX22_11860</name>
</gene>